<feature type="domain" description="DUF7882" evidence="1">
    <location>
        <begin position="1"/>
        <end position="91"/>
    </location>
</feature>
<evidence type="ECO:0000259" key="1">
    <source>
        <dbReference type="Pfam" id="PF25355"/>
    </source>
</evidence>
<accession>A0A7W4UYG9</accession>
<name>A0A7W4UYG9_LEIAQ</name>
<organism evidence="2 3">
    <name type="scientific">Leifsonia aquatica</name>
    <name type="common">Corynebacterium aquaticum</name>
    <dbReference type="NCBI Taxonomy" id="144185"/>
    <lineage>
        <taxon>Bacteria</taxon>
        <taxon>Bacillati</taxon>
        <taxon>Actinomycetota</taxon>
        <taxon>Actinomycetes</taxon>
        <taxon>Micrococcales</taxon>
        <taxon>Microbacteriaceae</taxon>
        <taxon>Leifsonia</taxon>
    </lineage>
</organism>
<dbReference type="RefSeq" id="WP_021757759.1">
    <property type="nucleotide sequence ID" value="NZ_JACHVP010000003.1"/>
</dbReference>
<dbReference type="EMBL" id="JACHVP010000003">
    <property type="protein sequence ID" value="MBB2968297.1"/>
    <property type="molecule type" value="Genomic_DNA"/>
</dbReference>
<keyword evidence="3" id="KW-1185">Reference proteome</keyword>
<sequence>MGALVYDGESYEFDDRTVAHILAVVTVKLRRREPFLLSWPTRGEKDTRTSVWIDNAIPLRYEVGAEHVGRLDQAWLDELMDMTTRASGVVLPG</sequence>
<evidence type="ECO:0000313" key="2">
    <source>
        <dbReference type="EMBL" id="MBB2968297.1"/>
    </source>
</evidence>
<evidence type="ECO:0000313" key="3">
    <source>
        <dbReference type="Proteomes" id="UP000538196"/>
    </source>
</evidence>
<protein>
    <recommendedName>
        <fullName evidence="1">DUF7882 domain-containing protein</fullName>
    </recommendedName>
</protein>
<proteinExistence type="predicted"/>
<dbReference type="Pfam" id="PF25355">
    <property type="entry name" value="DUF7882"/>
    <property type="match status" value="1"/>
</dbReference>
<dbReference type="InterPro" id="IPR057204">
    <property type="entry name" value="DUF7882"/>
</dbReference>
<comment type="caution">
    <text evidence="2">The sequence shown here is derived from an EMBL/GenBank/DDBJ whole genome shotgun (WGS) entry which is preliminary data.</text>
</comment>
<gene>
    <name evidence="2" type="ORF">FHX33_003067</name>
</gene>
<dbReference type="AlphaFoldDB" id="A0A7W4UYG9"/>
<dbReference type="Proteomes" id="UP000538196">
    <property type="component" value="Unassembled WGS sequence"/>
</dbReference>
<reference evidence="2 3" key="1">
    <citation type="submission" date="2020-08" db="EMBL/GenBank/DDBJ databases">
        <title>Sequencing the genomes of 1000 actinobacteria strains.</title>
        <authorList>
            <person name="Klenk H.-P."/>
        </authorList>
    </citation>
    <scope>NUCLEOTIDE SEQUENCE [LARGE SCALE GENOMIC DNA]</scope>
    <source>
        <strain evidence="2 3">DSM 20146</strain>
    </source>
</reference>